<name>A0A3S8ZS79_9NEIS</name>
<feature type="domain" description="Histidine kinase" evidence="18">
    <location>
        <begin position="304"/>
        <end position="525"/>
    </location>
</feature>
<comment type="function">
    <text evidence="14">Member of the two-component regulatory system BvgS/BvgA. Phosphorylates BvgA via a four-step phosphorelay in response to environmental signals.</text>
</comment>
<evidence type="ECO:0000256" key="5">
    <source>
        <dbReference type="ARBA" id="ARBA00022553"/>
    </source>
</evidence>
<gene>
    <name evidence="21" type="ORF">EJO50_07450</name>
</gene>
<dbReference type="FunFam" id="3.30.565.10:FF:000010">
    <property type="entry name" value="Sensor histidine kinase RcsC"/>
    <property type="match status" value="1"/>
</dbReference>
<dbReference type="InterPro" id="IPR036890">
    <property type="entry name" value="HATPase_C_sf"/>
</dbReference>
<keyword evidence="4" id="KW-1003">Cell membrane</keyword>
<dbReference type="AlphaFoldDB" id="A0A3S8ZS79"/>
<evidence type="ECO:0000256" key="13">
    <source>
        <dbReference type="ARBA" id="ARBA00023136"/>
    </source>
</evidence>
<dbReference type="Pfam" id="PF01627">
    <property type="entry name" value="Hpt"/>
    <property type="match status" value="1"/>
</dbReference>
<dbReference type="SMART" id="SM00387">
    <property type="entry name" value="HATPase_c"/>
    <property type="match status" value="1"/>
</dbReference>
<evidence type="ECO:0000313" key="22">
    <source>
        <dbReference type="Proteomes" id="UP000282438"/>
    </source>
</evidence>
<dbReference type="Pfam" id="PF02518">
    <property type="entry name" value="HATPase_c"/>
    <property type="match status" value="1"/>
</dbReference>
<dbReference type="PROSITE" id="PS50109">
    <property type="entry name" value="HIS_KIN"/>
    <property type="match status" value="1"/>
</dbReference>
<keyword evidence="8" id="KW-0547">Nucleotide-binding</keyword>
<dbReference type="SUPFAM" id="SSF47384">
    <property type="entry name" value="Homodimeric domain of signal transducing histidine kinase"/>
    <property type="match status" value="1"/>
</dbReference>
<dbReference type="CDD" id="cd00082">
    <property type="entry name" value="HisKA"/>
    <property type="match status" value="1"/>
</dbReference>
<dbReference type="PROSITE" id="PS50110">
    <property type="entry name" value="RESPONSE_REGULATORY"/>
    <property type="match status" value="3"/>
</dbReference>
<evidence type="ECO:0000256" key="4">
    <source>
        <dbReference type="ARBA" id="ARBA00022475"/>
    </source>
</evidence>
<dbReference type="Gene3D" id="1.20.120.160">
    <property type="entry name" value="HPT domain"/>
    <property type="match status" value="1"/>
</dbReference>
<evidence type="ECO:0000256" key="2">
    <source>
        <dbReference type="ARBA" id="ARBA00004651"/>
    </source>
</evidence>
<dbReference type="EC" id="2.7.13.3" evidence="3"/>
<dbReference type="CDD" id="cd17546">
    <property type="entry name" value="REC_hyHK_CKI1_RcsC-like"/>
    <property type="match status" value="1"/>
</dbReference>
<dbReference type="GO" id="GO:0005886">
    <property type="term" value="C:plasma membrane"/>
    <property type="evidence" value="ECO:0007669"/>
    <property type="project" value="UniProtKB-SubCell"/>
</dbReference>
<dbReference type="SUPFAM" id="SSF52172">
    <property type="entry name" value="CheY-like"/>
    <property type="match status" value="3"/>
</dbReference>
<evidence type="ECO:0000256" key="16">
    <source>
        <dbReference type="PROSITE-ProRule" id="PRU00110"/>
    </source>
</evidence>
<feature type="modified residue" description="4-aspartylphosphate" evidence="17">
    <location>
        <position position="1019"/>
    </location>
</feature>
<comment type="subcellular location">
    <subcellularLocation>
        <location evidence="2">Cell membrane</location>
        <topology evidence="2">Multi-pass membrane protein</topology>
    </subcellularLocation>
</comment>
<evidence type="ECO:0000256" key="1">
    <source>
        <dbReference type="ARBA" id="ARBA00000085"/>
    </source>
</evidence>
<dbReference type="InterPro" id="IPR003594">
    <property type="entry name" value="HATPase_dom"/>
</dbReference>
<organism evidence="21 22">
    <name type="scientific">Iodobacter ciconiae</name>
    <dbReference type="NCBI Taxonomy" id="2496266"/>
    <lineage>
        <taxon>Bacteria</taxon>
        <taxon>Pseudomonadati</taxon>
        <taxon>Pseudomonadota</taxon>
        <taxon>Betaproteobacteria</taxon>
        <taxon>Neisseriales</taxon>
        <taxon>Chitinibacteraceae</taxon>
        <taxon>Iodobacter</taxon>
    </lineage>
</organism>
<keyword evidence="13" id="KW-0472">Membrane</keyword>
<feature type="domain" description="Response regulatory" evidence="19">
    <location>
        <begin position="970"/>
        <end position="1086"/>
    </location>
</feature>
<dbReference type="SMART" id="SM00448">
    <property type="entry name" value="REC"/>
    <property type="match status" value="3"/>
</dbReference>
<evidence type="ECO:0000256" key="17">
    <source>
        <dbReference type="PROSITE-ProRule" id="PRU00169"/>
    </source>
</evidence>
<evidence type="ECO:0000256" key="9">
    <source>
        <dbReference type="ARBA" id="ARBA00022777"/>
    </source>
</evidence>
<dbReference type="InterPro" id="IPR001789">
    <property type="entry name" value="Sig_transdc_resp-reg_receiver"/>
</dbReference>
<protein>
    <recommendedName>
        <fullName evidence="15">Virulence sensor protein BvgS</fullName>
        <ecNumber evidence="3">2.7.13.3</ecNumber>
    </recommendedName>
</protein>
<evidence type="ECO:0000256" key="12">
    <source>
        <dbReference type="ARBA" id="ARBA00023012"/>
    </source>
</evidence>
<keyword evidence="10" id="KW-0067">ATP-binding</keyword>
<keyword evidence="6" id="KW-0808">Transferase</keyword>
<dbReference type="InterPro" id="IPR004358">
    <property type="entry name" value="Sig_transdc_His_kin-like_C"/>
</dbReference>
<evidence type="ECO:0000259" key="18">
    <source>
        <dbReference type="PROSITE" id="PS50109"/>
    </source>
</evidence>
<dbReference type="Proteomes" id="UP000282438">
    <property type="component" value="Chromosome"/>
</dbReference>
<feature type="modified residue" description="Phosphohistidine" evidence="16">
    <location>
        <position position="892"/>
    </location>
</feature>
<dbReference type="InterPro" id="IPR036641">
    <property type="entry name" value="HPT_dom_sf"/>
</dbReference>
<dbReference type="Gene3D" id="1.10.287.130">
    <property type="match status" value="1"/>
</dbReference>
<dbReference type="InterPro" id="IPR036097">
    <property type="entry name" value="HisK_dim/P_sf"/>
</dbReference>
<dbReference type="Pfam" id="PF00512">
    <property type="entry name" value="HisKA"/>
    <property type="match status" value="1"/>
</dbReference>
<dbReference type="GO" id="GO:0005524">
    <property type="term" value="F:ATP binding"/>
    <property type="evidence" value="ECO:0007669"/>
    <property type="project" value="UniProtKB-KW"/>
</dbReference>
<comment type="catalytic activity">
    <reaction evidence="1">
        <text>ATP + protein L-histidine = ADP + protein N-phospho-L-histidine.</text>
        <dbReference type="EC" id="2.7.13.3"/>
    </reaction>
</comment>
<proteinExistence type="predicted"/>
<dbReference type="CDD" id="cd16922">
    <property type="entry name" value="HATPase_EvgS-ArcB-TorS-like"/>
    <property type="match status" value="1"/>
</dbReference>
<dbReference type="Gene3D" id="3.30.565.10">
    <property type="entry name" value="Histidine kinase-like ATPase, C-terminal domain"/>
    <property type="match status" value="1"/>
</dbReference>
<dbReference type="InterPro" id="IPR005467">
    <property type="entry name" value="His_kinase_dom"/>
</dbReference>
<dbReference type="SUPFAM" id="SSF47226">
    <property type="entry name" value="Histidine-containing phosphotransfer domain, HPT domain"/>
    <property type="match status" value="1"/>
</dbReference>
<evidence type="ECO:0000256" key="3">
    <source>
        <dbReference type="ARBA" id="ARBA00012438"/>
    </source>
</evidence>
<sequence>MHMRNCIRIFITHARHGSFPKLLFNKGAGMKRSKRLLFLIISSLIVVYAAIAAAQFAQFQSLNNSIGRANDNALWALIQLNVDYQRLYSAFDIHLMNKEKVSIDDLAFRYELFISRVISSQVGQSKMLMDKKPVYTSAIKALNLFTIEADHYLGATPDKALDADSKLALYKKLSSLEWLIQELGIQASVAAAELADARRAEVTRQVLVASGLTGFQCLLTLLFALSMLRQDRQRAMAQAEALSSQTELVEVLKRNEEVLEGRVLERTQALALLNDSLQVQKIELEHARIQSDQASKMKSDFLANMSHEIRTPMNAVIGMSYLVLKSNLTFKQRDYIEKIQKSGQHLLGIINDILDFSKIESGHLKIEMLDFNIDSLLEDLADLLLEKVNAKGLELVFDIASDVPRTLCGDALRLEQILINYANNAIKFTDEGVIKLVCKVQKRDETGVLLYWAVSDTGIGLSSEQLDRLFQSFQQADASTTRRYGGTGLGLAISKQLAYLMGGDVGVESVLGEGSTFWFTSRVAMSSQAQRELLPSMDLRHQAVLVVDDNPDSARVLAELLVSMTFRPVVALSGMAAIDVLAQAAGAGDPVKVVFLDWRMPQMGGRETALAIQKMALPIMPRLIVVTAFGREEVLSEIDFTAIDEILVKPVNASQLFDTTMRVLDAGEVHAPLLNGECLEVDLSAICGARILLVEDNDLNQQVGVDLLQGAGFVVDLAENGQQALSKVQQVHYDMVFMDMQMPVMDGITATQKIRQCPGLASLPIVAMTANAMQADQERCAAAGMNGHVAKPIEPHDLWMALLRWIAPRPADIQGCVPEMPGRGCDQILKNKLEALAIPGLDVMAGLRRVLGKETLYLEMLRKFIHGQSAVIAEINVALEEKDYLTAERLLHSSKSVAGSVGAADLAELATELESLVRHHPGDAMLKPMLEAFSTNLLGFLVDLVVALDGMGHASGASEPEAMIAWPEVSILAVDDTPMNLLLIERMLNKEFSIRLAHHGAEALEMLAQDPLPRLILLDILMPDMDGYEVCRRLKSDERTAHIPVVFMSARSDADDEIRGMELGAVDYMAKPLCLPLLLSRVKAQLALHAAG</sequence>
<evidence type="ECO:0000313" key="21">
    <source>
        <dbReference type="EMBL" id="AZN36337.1"/>
    </source>
</evidence>
<evidence type="ECO:0000256" key="14">
    <source>
        <dbReference type="ARBA" id="ARBA00058004"/>
    </source>
</evidence>
<dbReference type="PANTHER" id="PTHR45339:SF1">
    <property type="entry name" value="HYBRID SIGNAL TRANSDUCTION HISTIDINE KINASE J"/>
    <property type="match status" value="1"/>
</dbReference>
<keyword evidence="11" id="KW-1133">Transmembrane helix</keyword>
<dbReference type="InterPro" id="IPR008207">
    <property type="entry name" value="Sig_transdc_His_kin_Hpt_dom"/>
</dbReference>
<evidence type="ECO:0000256" key="10">
    <source>
        <dbReference type="ARBA" id="ARBA00022840"/>
    </source>
</evidence>
<dbReference type="SMART" id="SM00388">
    <property type="entry name" value="HisKA"/>
    <property type="match status" value="1"/>
</dbReference>
<dbReference type="PANTHER" id="PTHR45339">
    <property type="entry name" value="HYBRID SIGNAL TRANSDUCTION HISTIDINE KINASE J"/>
    <property type="match status" value="1"/>
</dbReference>
<evidence type="ECO:0000256" key="11">
    <source>
        <dbReference type="ARBA" id="ARBA00022989"/>
    </source>
</evidence>
<evidence type="ECO:0000256" key="15">
    <source>
        <dbReference type="ARBA" id="ARBA00070152"/>
    </source>
</evidence>
<dbReference type="EMBL" id="CP034433">
    <property type="protein sequence ID" value="AZN36337.1"/>
    <property type="molecule type" value="Genomic_DNA"/>
</dbReference>
<dbReference type="Gene3D" id="3.40.50.2300">
    <property type="match status" value="3"/>
</dbReference>
<evidence type="ECO:0000259" key="19">
    <source>
        <dbReference type="PROSITE" id="PS50110"/>
    </source>
</evidence>
<dbReference type="FunFam" id="1.10.287.130:FF:000003">
    <property type="entry name" value="Histidine kinase"/>
    <property type="match status" value="1"/>
</dbReference>
<accession>A0A3S8ZS79</accession>
<dbReference type="OrthoDB" id="5290456at2"/>
<evidence type="ECO:0000256" key="8">
    <source>
        <dbReference type="ARBA" id="ARBA00022741"/>
    </source>
</evidence>
<dbReference type="KEGG" id="iod:EJO50_07450"/>
<feature type="domain" description="Response regulatory" evidence="19">
    <location>
        <begin position="543"/>
        <end position="664"/>
    </location>
</feature>
<dbReference type="SMART" id="SM00073">
    <property type="entry name" value="HPT"/>
    <property type="match status" value="1"/>
</dbReference>
<keyword evidence="12" id="KW-0902">Two-component regulatory system</keyword>
<evidence type="ECO:0000259" key="20">
    <source>
        <dbReference type="PROSITE" id="PS50894"/>
    </source>
</evidence>
<dbReference type="InterPro" id="IPR003661">
    <property type="entry name" value="HisK_dim/P_dom"/>
</dbReference>
<dbReference type="GO" id="GO:0000155">
    <property type="term" value="F:phosphorelay sensor kinase activity"/>
    <property type="evidence" value="ECO:0007669"/>
    <property type="project" value="InterPro"/>
</dbReference>
<keyword evidence="22" id="KW-1185">Reference proteome</keyword>
<feature type="domain" description="HPt" evidence="20">
    <location>
        <begin position="853"/>
        <end position="955"/>
    </location>
</feature>
<keyword evidence="7" id="KW-0812">Transmembrane</keyword>
<dbReference type="PRINTS" id="PR00344">
    <property type="entry name" value="BCTRLSENSOR"/>
</dbReference>
<feature type="domain" description="Response regulatory" evidence="19">
    <location>
        <begin position="690"/>
        <end position="806"/>
    </location>
</feature>
<keyword evidence="9" id="KW-0418">Kinase</keyword>
<dbReference type="CDD" id="cd00156">
    <property type="entry name" value="REC"/>
    <property type="match status" value="1"/>
</dbReference>
<keyword evidence="5 17" id="KW-0597">Phosphoprotein</keyword>
<evidence type="ECO:0000256" key="6">
    <source>
        <dbReference type="ARBA" id="ARBA00022679"/>
    </source>
</evidence>
<reference evidence="21 22" key="1">
    <citation type="submission" date="2018-12" db="EMBL/GenBank/DDBJ databases">
        <title>Complete genome sequence of Iodobacter sp. H11R3.</title>
        <authorList>
            <person name="Bae J.-W."/>
        </authorList>
    </citation>
    <scope>NUCLEOTIDE SEQUENCE [LARGE SCALE GENOMIC DNA]</scope>
    <source>
        <strain evidence="21 22">H11R3</strain>
    </source>
</reference>
<dbReference type="InterPro" id="IPR011006">
    <property type="entry name" value="CheY-like_superfamily"/>
</dbReference>
<dbReference type="PROSITE" id="PS50894">
    <property type="entry name" value="HPT"/>
    <property type="match status" value="1"/>
</dbReference>
<evidence type="ECO:0000256" key="7">
    <source>
        <dbReference type="ARBA" id="ARBA00022692"/>
    </source>
</evidence>
<dbReference type="SUPFAM" id="SSF55874">
    <property type="entry name" value="ATPase domain of HSP90 chaperone/DNA topoisomerase II/histidine kinase"/>
    <property type="match status" value="1"/>
</dbReference>
<dbReference type="Pfam" id="PF00072">
    <property type="entry name" value="Response_reg"/>
    <property type="match status" value="3"/>
</dbReference>
<feature type="modified residue" description="4-aspartylphosphate" evidence="17">
    <location>
        <position position="739"/>
    </location>
</feature>
<feature type="modified residue" description="4-aspartylphosphate" evidence="17">
    <location>
        <position position="597"/>
    </location>
</feature>